<name>A0A4S3J104_9EURO</name>
<evidence type="ECO:0000256" key="2">
    <source>
        <dbReference type="ARBA" id="ARBA00022630"/>
    </source>
</evidence>
<gene>
    <name evidence="6" type="ORF">ATNIH1004_006619</name>
    <name evidence="7" type="ORF">EYZ11_012156</name>
</gene>
<evidence type="ECO:0000259" key="5">
    <source>
        <dbReference type="Pfam" id="PF07992"/>
    </source>
</evidence>
<dbReference type="Gene3D" id="3.50.50.60">
    <property type="entry name" value="FAD/NAD(P)-binding domain"/>
    <property type="match status" value="2"/>
</dbReference>
<dbReference type="GO" id="GO:0097237">
    <property type="term" value="P:cellular response to toxic substance"/>
    <property type="evidence" value="ECO:0007669"/>
    <property type="project" value="UniProtKB-ARBA"/>
</dbReference>
<dbReference type="PRINTS" id="PR00469">
    <property type="entry name" value="PNDRDTASEII"/>
</dbReference>
<evidence type="ECO:0000313" key="7">
    <source>
        <dbReference type="EMBL" id="THC88396.1"/>
    </source>
</evidence>
<dbReference type="RefSeq" id="XP_033427278.1">
    <property type="nucleotide sequence ID" value="XM_033571246.1"/>
</dbReference>
<dbReference type="STRING" id="1220188.A0A4S3J104"/>
<dbReference type="InterPro" id="IPR050097">
    <property type="entry name" value="Ferredoxin-NADP_redctase_2"/>
</dbReference>
<dbReference type="PRINTS" id="PR00368">
    <property type="entry name" value="FADPNR"/>
</dbReference>
<dbReference type="AlphaFoldDB" id="A0A4S3J104"/>
<evidence type="ECO:0000313" key="6">
    <source>
        <dbReference type="EMBL" id="KAA8647917.1"/>
    </source>
</evidence>
<accession>A0A4S3J104</accession>
<feature type="chain" id="PRO_5044089206" description="FAD/NAD(P)-binding domain-containing protein" evidence="4">
    <location>
        <begin position="23"/>
        <end position="389"/>
    </location>
</feature>
<feature type="signal peptide" evidence="4">
    <location>
        <begin position="1"/>
        <end position="22"/>
    </location>
</feature>
<evidence type="ECO:0000256" key="1">
    <source>
        <dbReference type="ARBA" id="ARBA00009333"/>
    </source>
</evidence>
<dbReference type="GO" id="GO:0016491">
    <property type="term" value="F:oxidoreductase activity"/>
    <property type="evidence" value="ECO:0007669"/>
    <property type="project" value="UniProtKB-KW"/>
</dbReference>
<feature type="domain" description="FAD/NAD(P)-binding" evidence="5">
    <location>
        <begin position="29"/>
        <end position="333"/>
    </location>
</feature>
<protein>
    <recommendedName>
        <fullName evidence="5">FAD/NAD(P)-binding domain-containing protein</fullName>
    </recommendedName>
</protein>
<keyword evidence="4" id="KW-0732">Signal</keyword>
<keyword evidence="8" id="KW-1185">Reference proteome</keyword>
<dbReference type="InterPro" id="IPR023753">
    <property type="entry name" value="FAD/NAD-binding_dom"/>
</dbReference>
<comment type="caution">
    <text evidence="7">The sequence shown here is derived from an EMBL/GenBank/DDBJ whole genome shotgun (WGS) entry which is preliminary data.</text>
</comment>
<dbReference type="Pfam" id="PF07992">
    <property type="entry name" value="Pyr_redox_2"/>
    <property type="match status" value="1"/>
</dbReference>
<dbReference type="EMBL" id="SOSA01000856">
    <property type="protein sequence ID" value="THC88396.1"/>
    <property type="molecule type" value="Genomic_DNA"/>
</dbReference>
<dbReference type="VEuPathDB" id="FungiDB:EYZ11_012156"/>
<dbReference type="EMBL" id="QUQM01000004">
    <property type="protein sequence ID" value="KAA8647917.1"/>
    <property type="molecule type" value="Genomic_DNA"/>
</dbReference>
<dbReference type="SUPFAM" id="SSF51905">
    <property type="entry name" value="FAD/NAD(P)-binding domain"/>
    <property type="match status" value="1"/>
</dbReference>
<evidence type="ECO:0000256" key="4">
    <source>
        <dbReference type="SAM" id="SignalP"/>
    </source>
</evidence>
<sequence length="389" mass="42936">MIALNQISLFYTVLTVVTVVIAAIPRTDYDVIVVGGGPSGLSAASGLSRVLRSVALFDSGVYRNGPTRNMHDVIGSDGAVPSEFRNNARKGISRYQKTSFIDKNVTSIENNMDGTFIATIDGGKTYTARKVILGTGIKDDIPNTPGLQKAFGKGIYWCPWCDGYEHRNQTMGILGPMSEIYGSIRELHSTLNKDIVAYVNGTDTAEQKAKLTKEHPNWQNVLKAYNIRVNNKLILNITRTQDGGQHQDPVTGQMFDKFRIFFTDGSYEERDAFITNFPTEQRSHLPSQMGLQMIGPKINTTRPGLRTSLDGVWGVGDANSDDSTNVPHAMASGKKAAVYCHVELAQEELDADASAVQGRSMLSRRAMEEETERKMGSDIEDLYERLRRA</sequence>
<reference evidence="6 9" key="2">
    <citation type="submission" date="2019-08" db="EMBL/GenBank/DDBJ databases">
        <title>The genome sequence of a newly discovered highly antifungal drug resistant Aspergillus species, Aspergillus tanneri NIH 1004.</title>
        <authorList>
            <person name="Mounaud S."/>
            <person name="Singh I."/>
            <person name="Joardar V."/>
            <person name="Pakala S."/>
            <person name="Pakala S."/>
            <person name="Venepally P."/>
            <person name="Chung J.K."/>
            <person name="Losada L."/>
            <person name="Nierman W.C."/>
        </authorList>
    </citation>
    <scope>NUCLEOTIDE SEQUENCE [LARGE SCALE GENOMIC DNA]</scope>
    <source>
        <strain evidence="6 9">NIH1004</strain>
    </source>
</reference>
<dbReference type="InterPro" id="IPR036188">
    <property type="entry name" value="FAD/NAD-bd_sf"/>
</dbReference>
<dbReference type="Proteomes" id="UP000324241">
    <property type="component" value="Unassembled WGS sequence"/>
</dbReference>
<dbReference type="Proteomes" id="UP000308092">
    <property type="component" value="Unassembled WGS sequence"/>
</dbReference>
<evidence type="ECO:0000256" key="3">
    <source>
        <dbReference type="ARBA" id="ARBA00023002"/>
    </source>
</evidence>
<reference evidence="7 8" key="1">
    <citation type="submission" date="2019-03" db="EMBL/GenBank/DDBJ databases">
        <title>The genome sequence of a newly discovered highly antifungal drug resistant Aspergillus species, Aspergillus tanneri NIH 1004.</title>
        <authorList>
            <person name="Mounaud S."/>
            <person name="Singh I."/>
            <person name="Joardar V."/>
            <person name="Pakala S."/>
            <person name="Pakala S."/>
            <person name="Venepally P."/>
            <person name="Hoover J."/>
            <person name="Nierman W."/>
            <person name="Chung J."/>
            <person name="Losada L."/>
        </authorList>
    </citation>
    <scope>NUCLEOTIDE SEQUENCE [LARGE SCALE GENOMIC DNA]</scope>
    <source>
        <strain evidence="7 8">NIH1004</strain>
    </source>
</reference>
<keyword evidence="2" id="KW-0285">Flavoprotein</keyword>
<keyword evidence="3" id="KW-0560">Oxidoreductase</keyword>
<evidence type="ECO:0000313" key="8">
    <source>
        <dbReference type="Proteomes" id="UP000308092"/>
    </source>
</evidence>
<proteinExistence type="inferred from homology"/>
<evidence type="ECO:0000313" key="9">
    <source>
        <dbReference type="Proteomes" id="UP000324241"/>
    </source>
</evidence>
<organism evidence="7 8">
    <name type="scientific">Aspergillus tanneri</name>
    <dbReference type="NCBI Taxonomy" id="1220188"/>
    <lineage>
        <taxon>Eukaryota</taxon>
        <taxon>Fungi</taxon>
        <taxon>Dikarya</taxon>
        <taxon>Ascomycota</taxon>
        <taxon>Pezizomycotina</taxon>
        <taxon>Eurotiomycetes</taxon>
        <taxon>Eurotiomycetidae</taxon>
        <taxon>Eurotiales</taxon>
        <taxon>Aspergillaceae</taxon>
        <taxon>Aspergillus</taxon>
        <taxon>Aspergillus subgen. Circumdati</taxon>
    </lineage>
</organism>
<dbReference type="PANTHER" id="PTHR48105">
    <property type="entry name" value="THIOREDOXIN REDUCTASE 1-RELATED-RELATED"/>
    <property type="match status" value="1"/>
</dbReference>
<dbReference type="GeneID" id="54329321"/>
<comment type="similarity">
    <text evidence="1">Belongs to the class-II pyridine nucleotide-disulfide oxidoreductase family.</text>
</comment>
<dbReference type="OrthoDB" id="4570620at2759"/>